<proteinExistence type="predicted"/>
<dbReference type="OrthoDB" id="9792731at2"/>
<dbReference type="NCBIfam" id="TIGR00072">
    <property type="entry name" value="hydrog_prot"/>
    <property type="match status" value="1"/>
</dbReference>
<reference evidence="2 3" key="1">
    <citation type="submission" date="2017-03" db="EMBL/GenBank/DDBJ databases">
        <title>Complete genome sequence of Candidatus 'Thiodictyon syntrophicum' sp. nov. strain Cad16T, a photolithoautotroph purple sulfur bacterium isolated from an alpine meromictic lake.</title>
        <authorList>
            <person name="Luedin S.M."/>
            <person name="Pothier J.F."/>
            <person name="Danza F."/>
            <person name="Storelli N."/>
            <person name="Wittwer M."/>
            <person name="Tonolla M."/>
        </authorList>
    </citation>
    <scope>NUCLEOTIDE SEQUENCE [LARGE SCALE GENOMIC DNA]</scope>
    <source>
        <strain evidence="2 3">Cad16T</strain>
    </source>
</reference>
<sequence length="183" mass="19481">MTRKTLILGLGNTLMTDEAVGPVVVRRLESETDPAALLLFLDGGTLSFTLAMPIEECERLIVVDAAALGEAPGSVRVFEGEAMDRQVSLPAKSVHEVSLADLMDMVRLTGRLPERRALIGIEPAVIDWGDGLTPAVAAAVPVAMARVQELLGVWDTQDCEALPETDQSRATNQASTTVSDGRT</sequence>
<dbReference type="CDD" id="cd06062">
    <property type="entry name" value="H2MP_MemB-H2up"/>
    <property type="match status" value="1"/>
</dbReference>
<gene>
    <name evidence="2" type="ORF">THSYN_28120</name>
</gene>
<dbReference type="Gene3D" id="3.40.50.1450">
    <property type="entry name" value="HybD-like"/>
    <property type="match status" value="1"/>
</dbReference>
<feature type="compositionally biased region" description="Polar residues" evidence="1">
    <location>
        <begin position="168"/>
        <end position="183"/>
    </location>
</feature>
<dbReference type="PRINTS" id="PR00446">
    <property type="entry name" value="HYDRGNUPTAKE"/>
</dbReference>
<dbReference type="RefSeq" id="WP_100922078.1">
    <property type="nucleotide sequence ID" value="NZ_CP020370.1"/>
</dbReference>
<dbReference type="PANTHER" id="PTHR30302">
    <property type="entry name" value="HYDROGENASE 1 MATURATION PROTEASE"/>
    <property type="match status" value="1"/>
</dbReference>
<name>A0A2K8UFR4_9GAMM</name>
<dbReference type="KEGG" id="tsy:THSYN_28120"/>
<dbReference type="InterPro" id="IPR023430">
    <property type="entry name" value="Pept_HybD-like_dom_sf"/>
</dbReference>
<dbReference type="EMBL" id="CP020370">
    <property type="protein sequence ID" value="AUB84423.1"/>
    <property type="molecule type" value="Genomic_DNA"/>
</dbReference>
<accession>A0A2K8UFR4</accession>
<dbReference type="GO" id="GO:0016485">
    <property type="term" value="P:protein processing"/>
    <property type="evidence" value="ECO:0007669"/>
    <property type="project" value="TreeGrafter"/>
</dbReference>
<dbReference type="PANTHER" id="PTHR30302:SF4">
    <property type="entry name" value="HYDROGENASE 3 MATURATION PROTEASE"/>
    <property type="match status" value="1"/>
</dbReference>
<evidence type="ECO:0000256" key="1">
    <source>
        <dbReference type="SAM" id="MobiDB-lite"/>
    </source>
</evidence>
<dbReference type="SUPFAM" id="SSF53163">
    <property type="entry name" value="HybD-like"/>
    <property type="match status" value="1"/>
</dbReference>
<feature type="region of interest" description="Disordered" evidence="1">
    <location>
        <begin position="162"/>
        <end position="183"/>
    </location>
</feature>
<dbReference type="Pfam" id="PF01750">
    <property type="entry name" value="HycI"/>
    <property type="match status" value="1"/>
</dbReference>
<organism evidence="2 3">
    <name type="scientific">Candidatus Thiodictyon syntrophicum</name>
    <dbReference type="NCBI Taxonomy" id="1166950"/>
    <lineage>
        <taxon>Bacteria</taxon>
        <taxon>Pseudomonadati</taxon>
        <taxon>Pseudomonadota</taxon>
        <taxon>Gammaproteobacteria</taxon>
        <taxon>Chromatiales</taxon>
        <taxon>Chromatiaceae</taxon>
        <taxon>Thiodictyon</taxon>
    </lineage>
</organism>
<dbReference type="AlphaFoldDB" id="A0A2K8UFR4"/>
<dbReference type="GO" id="GO:0008047">
    <property type="term" value="F:enzyme activator activity"/>
    <property type="evidence" value="ECO:0007669"/>
    <property type="project" value="InterPro"/>
</dbReference>
<protein>
    <submittedName>
        <fullName evidence="2">Peptidase M52</fullName>
    </submittedName>
</protein>
<dbReference type="InterPro" id="IPR000671">
    <property type="entry name" value="Peptidase_A31"/>
</dbReference>
<evidence type="ECO:0000313" key="3">
    <source>
        <dbReference type="Proteomes" id="UP000232638"/>
    </source>
</evidence>
<keyword evidence="3" id="KW-1185">Reference proteome</keyword>
<dbReference type="GO" id="GO:0004175">
    <property type="term" value="F:endopeptidase activity"/>
    <property type="evidence" value="ECO:0007669"/>
    <property type="project" value="TreeGrafter"/>
</dbReference>
<evidence type="ECO:0000313" key="2">
    <source>
        <dbReference type="EMBL" id="AUB84423.1"/>
    </source>
</evidence>
<dbReference type="Proteomes" id="UP000232638">
    <property type="component" value="Chromosome"/>
</dbReference>